<proteinExistence type="inferred from homology"/>
<dbReference type="NCBIfam" id="TIGR00125">
    <property type="entry name" value="cyt_tran_rel"/>
    <property type="match status" value="1"/>
</dbReference>
<keyword evidence="12" id="KW-1185">Reference proteome</keyword>
<evidence type="ECO:0000256" key="6">
    <source>
        <dbReference type="ARBA" id="ARBA00022842"/>
    </source>
</evidence>
<dbReference type="AlphaFoldDB" id="A0A3M0CH43"/>
<keyword evidence="1 9" id="KW-0963">Cytoplasm</keyword>
<evidence type="ECO:0000256" key="1">
    <source>
        <dbReference type="ARBA" id="ARBA00022490"/>
    </source>
</evidence>
<keyword evidence="2 9" id="KW-0808">Transferase</keyword>
<keyword evidence="3 9" id="KW-0548">Nucleotidyltransferase</keyword>
<dbReference type="GO" id="GO:0005737">
    <property type="term" value="C:cytoplasm"/>
    <property type="evidence" value="ECO:0007669"/>
    <property type="project" value="UniProtKB-SubCell"/>
</dbReference>
<dbReference type="PANTHER" id="PTHR21342">
    <property type="entry name" value="PHOSPHOPANTETHEINE ADENYLYLTRANSFERASE"/>
    <property type="match status" value="1"/>
</dbReference>
<dbReference type="CDD" id="cd02163">
    <property type="entry name" value="PPAT"/>
    <property type="match status" value="1"/>
</dbReference>
<dbReference type="InterPro" id="IPR001980">
    <property type="entry name" value="PPAT"/>
</dbReference>
<evidence type="ECO:0000313" key="11">
    <source>
        <dbReference type="EMBL" id="RMB08692.1"/>
    </source>
</evidence>
<gene>
    <name evidence="9" type="primary">coaD</name>
    <name evidence="11" type="ORF">BXY39_1329</name>
</gene>
<dbReference type="GO" id="GO:0004595">
    <property type="term" value="F:pantetheine-phosphate adenylyltransferase activity"/>
    <property type="evidence" value="ECO:0007669"/>
    <property type="project" value="UniProtKB-UniRule"/>
</dbReference>
<dbReference type="GO" id="GO:0005524">
    <property type="term" value="F:ATP binding"/>
    <property type="evidence" value="ECO:0007669"/>
    <property type="project" value="UniProtKB-KW"/>
</dbReference>
<dbReference type="InterPro" id="IPR014729">
    <property type="entry name" value="Rossmann-like_a/b/a_fold"/>
</dbReference>
<feature type="binding site" evidence="9">
    <location>
        <position position="83"/>
    </location>
    <ligand>
        <name>substrate</name>
    </ligand>
</feature>
<protein>
    <recommendedName>
        <fullName evidence="9">Phosphopantetheine adenylyltransferase</fullName>
        <ecNumber evidence="9">2.7.7.3</ecNumber>
    </recommendedName>
    <alternativeName>
        <fullName evidence="9">Dephospho-CoA pyrophosphorylase</fullName>
    </alternativeName>
    <alternativeName>
        <fullName evidence="9">Pantetheine-phosphate adenylyltransferase</fullName>
        <shortName evidence="9">PPAT</shortName>
    </alternativeName>
</protein>
<feature type="binding site" evidence="9">
    <location>
        <position position="14"/>
    </location>
    <ligand>
        <name>substrate</name>
    </ligand>
</feature>
<keyword evidence="6 9" id="KW-0460">Magnesium</keyword>
<evidence type="ECO:0000256" key="7">
    <source>
        <dbReference type="ARBA" id="ARBA00022993"/>
    </source>
</evidence>
<evidence type="ECO:0000256" key="4">
    <source>
        <dbReference type="ARBA" id="ARBA00022741"/>
    </source>
</evidence>
<comment type="subunit">
    <text evidence="9">Homohexamer.</text>
</comment>
<evidence type="ECO:0000256" key="5">
    <source>
        <dbReference type="ARBA" id="ARBA00022840"/>
    </source>
</evidence>
<evidence type="ECO:0000256" key="3">
    <source>
        <dbReference type="ARBA" id="ARBA00022695"/>
    </source>
</evidence>
<comment type="function">
    <text evidence="9">Reversibly transfers an adenylyl group from ATP to 4'-phosphopantetheine, yielding dephospho-CoA (dPCoA) and pyrophosphate.</text>
</comment>
<feature type="site" description="Transition state stabilizer" evidence="9">
    <location>
        <position position="22"/>
    </location>
</feature>
<feature type="binding site" evidence="9">
    <location>
        <position position="108"/>
    </location>
    <ligand>
        <name>ATP</name>
        <dbReference type="ChEBI" id="CHEBI:30616"/>
    </ligand>
</feature>
<sequence length="180" mass="19835">MKPAEERVGVYPGTFDPITKGHMDIIRRGLQLVDRLVIGVATNPSKNPLFTLEERVAMVRREAGPLAREVGVGFDVVQFDELLMHFAERMGARIIIRGLRAVADFEYEFQMTGMNYQINPSVETVFLMADPRYQTIASKLVKEVALYGGNIAPFVSESVARAVGERVGGRTHPQAAGADA</sequence>
<feature type="binding site" evidence="9">
    <location>
        <position position="97"/>
    </location>
    <ligand>
        <name>substrate</name>
    </ligand>
</feature>
<keyword evidence="5 9" id="KW-0067">ATP-binding</keyword>
<dbReference type="InParanoid" id="A0A3M0CH43"/>
<reference evidence="11 12" key="1">
    <citation type="submission" date="2018-10" db="EMBL/GenBank/DDBJ databases">
        <title>Genomic Encyclopedia of Archaeal and Bacterial Type Strains, Phase II (KMG-II): from individual species to whole genera.</title>
        <authorList>
            <person name="Goeker M."/>
        </authorList>
    </citation>
    <scope>NUCLEOTIDE SEQUENCE [LARGE SCALE GENOMIC DNA]</scope>
    <source>
        <strain evidence="11 12">DSM 25217</strain>
    </source>
</reference>
<dbReference type="EMBL" id="REFR01000010">
    <property type="protein sequence ID" value="RMB08692.1"/>
    <property type="molecule type" value="Genomic_DNA"/>
</dbReference>
<dbReference type="HAMAP" id="MF_00151">
    <property type="entry name" value="PPAT_bact"/>
    <property type="match status" value="1"/>
</dbReference>
<feature type="binding site" evidence="9">
    <location>
        <begin position="14"/>
        <end position="15"/>
    </location>
    <ligand>
        <name>ATP</name>
        <dbReference type="ChEBI" id="CHEBI:30616"/>
    </ligand>
</feature>
<feature type="binding site" evidence="9">
    <location>
        <begin position="133"/>
        <end position="139"/>
    </location>
    <ligand>
        <name>ATP</name>
        <dbReference type="ChEBI" id="CHEBI:30616"/>
    </ligand>
</feature>
<feature type="binding site" evidence="9">
    <location>
        <position position="46"/>
    </location>
    <ligand>
        <name>substrate</name>
    </ligand>
</feature>
<comment type="subcellular location">
    <subcellularLocation>
        <location evidence="9">Cytoplasm</location>
    </subcellularLocation>
</comment>
<feature type="domain" description="Cytidyltransferase-like" evidence="10">
    <location>
        <begin position="10"/>
        <end position="143"/>
    </location>
</feature>
<accession>A0A3M0CH43</accession>
<dbReference type="InterPro" id="IPR004821">
    <property type="entry name" value="Cyt_trans-like"/>
</dbReference>
<dbReference type="Pfam" id="PF01467">
    <property type="entry name" value="CTP_transf_like"/>
    <property type="match status" value="1"/>
</dbReference>
<dbReference type="Gene3D" id="3.40.50.620">
    <property type="entry name" value="HUPs"/>
    <property type="match status" value="1"/>
</dbReference>
<dbReference type="SUPFAM" id="SSF52374">
    <property type="entry name" value="Nucleotidylyl transferase"/>
    <property type="match status" value="1"/>
</dbReference>
<dbReference type="PANTHER" id="PTHR21342:SF1">
    <property type="entry name" value="PHOSPHOPANTETHEINE ADENYLYLTRANSFERASE"/>
    <property type="match status" value="1"/>
</dbReference>
<dbReference type="Proteomes" id="UP000271227">
    <property type="component" value="Unassembled WGS sequence"/>
</dbReference>
<keyword evidence="7 9" id="KW-0173">Coenzyme A biosynthesis</keyword>
<feature type="binding site" evidence="9">
    <location>
        <position position="22"/>
    </location>
    <ligand>
        <name>ATP</name>
        <dbReference type="ChEBI" id="CHEBI:30616"/>
    </ligand>
</feature>
<comment type="cofactor">
    <cofactor evidence="9">
        <name>Mg(2+)</name>
        <dbReference type="ChEBI" id="CHEBI:18420"/>
    </cofactor>
</comment>
<feature type="binding site" evidence="9">
    <location>
        <begin position="98"/>
        <end position="100"/>
    </location>
    <ligand>
        <name>ATP</name>
        <dbReference type="ChEBI" id="CHEBI:30616"/>
    </ligand>
</feature>
<dbReference type="OrthoDB" id="9806661at2"/>
<dbReference type="EC" id="2.7.7.3" evidence="9"/>
<evidence type="ECO:0000313" key="12">
    <source>
        <dbReference type="Proteomes" id="UP000271227"/>
    </source>
</evidence>
<dbReference type="NCBIfam" id="TIGR01510">
    <property type="entry name" value="coaD_prev_kdtB"/>
    <property type="match status" value="1"/>
</dbReference>
<organism evidence="11 12">
    <name type="scientific">Eilatimonas milleporae</name>
    <dbReference type="NCBI Taxonomy" id="911205"/>
    <lineage>
        <taxon>Bacteria</taxon>
        <taxon>Pseudomonadati</taxon>
        <taxon>Pseudomonadota</taxon>
        <taxon>Alphaproteobacteria</taxon>
        <taxon>Kordiimonadales</taxon>
        <taxon>Kordiimonadaceae</taxon>
        <taxon>Eilatimonas</taxon>
    </lineage>
</organism>
<evidence type="ECO:0000256" key="9">
    <source>
        <dbReference type="HAMAP-Rule" id="MF_00151"/>
    </source>
</evidence>
<comment type="similarity">
    <text evidence="9">Belongs to the bacterial CoaD family.</text>
</comment>
<evidence type="ECO:0000256" key="2">
    <source>
        <dbReference type="ARBA" id="ARBA00022679"/>
    </source>
</evidence>
<dbReference type="RefSeq" id="WP_121938034.1">
    <property type="nucleotide sequence ID" value="NZ_REFR01000010.1"/>
</dbReference>
<dbReference type="PRINTS" id="PR01020">
    <property type="entry name" value="LPSBIOSNTHSS"/>
</dbReference>
<dbReference type="GO" id="GO:0015937">
    <property type="term" value="P:coenzyme A biosynthetic process"/>
    <property type="evidence" value="ECO:0007669"/>
    <property type="project" value="UniProtKB-UniRule"/>
</dbReference>
<keyword evidence="4 9" id="KW-0547">Nucleotide-binding</keyword>
<evidence type="ECO:0000259" key="10">
    <source>
        <dbReference type="Pfam" id="PF01467"/>
    </source>
</evidence>
<dbReference type="FunCoup" id="A0A3M0CH43">
    <property type="interactions" value="447"/>
</dbReference>
<name>A0A3M0CH43_9PROT</name>
<comment type="pathway">
    <text evidence="9">Cofactor biosynthesis; coenzyme A biosynthesis; CoA from (R)-pantothenate: step 4/5.</text>
</comment>
<comment type="catalytic activity">
    <reaction evidence="8 9">
        <text>(R)-4'-phosphopantetheine + ATP + H(+) = 3'-dephospho-CoA + diphosphate</text>
        <dbReference type="Rhea" id="RHEA:19801"/>
        <dbReference type="ChEBI" id="CHEBI:15378"/>
        <dbReference type="ChEBI" id="CHEBI:30616"/>
        <dbReference type="ChEBI" id="CHEBI:33019"/>
        <dbReference type="ChEBI" id="CHEBI:57328"/>
        <dbReference type="ChEBI" id="CHEBI:61723"/>
        <dbReference type="EC" id="2.7.7.3"/>
    </reaction>
</comment>
<comment type="caution">
    <text evidence="11">The sequence shown here is derived from an EMBL/GenBank/DDBJ whole genome shotgun (WGS) entry which is preliminary data.</text>
</comment>
<dbReference type="UniPathway" id="UPA00241">
    <property type="reaction ID" value="UER00355"/>
</dbReference>
<evidence type="ECO:0000256" key="8">
    <source>
        <dbReference type="ARBA" id="ARBA00029346"/>
    </source>
</evidence>